<dbReference type="Proteomes" id="UP000011721">
    <property type="component" value="Chromosome"/>
</dbReference>
<dbReference type="GO" id="GO:0032259">
    <property type="term" value="P:methylation"/>
    <property type="evidence" value="ECO:0007669"/>
    <property type="project" value="UniProtKB-KW"/>
</dbReference>
<dbReference type="CDD" id="cd02440">
    <property type="entry name" value="AdoMet_MTases"/>
    <property type="match status" value="1"/>
</dbReference>
<evidence type="ECO:0000313" key="7">
    <source>
        <dbReference type="EMBL" id="AGF77706.1"/>
    </source>
</evidence>
<dbReference type="STRING" id="1167006.UWK_01138"/>
<keyword evidence="5 6" id="KW-0949">S-adenosyl-L-methionine</keyword>
<dbReference type="HOGENOM" id="CLU_049382_0_1_7"/>
<dbReference type="GO" id="GO:0005840">
    <property type="term" value="C:ribosome"/>
    <property type="evidence" value="ECO:0007669"/>
    <property type="project" value="UniProtKB-KW"/>
</dbReference>
<keyword evidence="2 6" id="KW-0963">Cytoplasm</keyword>
<dbReference type="Pfam" id="PF06325">
    <property type="entry name" value="PrmA"/>
    <property type="match status" value="1"/>
</dbReference>
<dbReference type="HAMAP" id="MF_00735">
    <property type="entry name" value="Methyltr_PrmA"/>
    <property type="match status" value="1"/>
</dbReference>
<dbReference type="NCBIfam" id="TIGR00406">
    <property type="entry name" value="prmA"/>
    <property type="match status" value="1"/>
</dbReference>
<evidence type="ECO:0000256" key="6">
    <source>
        <dbReference type="HAMAP-Rule" id="MF_00735"/>
    </source>
</evidence>
<dbReference type="PANTHER" id="PTHR43648">
    <property type="entry name" value="ELECTRON TRANSFER FLAVOPROTEIN BETA SUBUNIT LYSINE METHYLTRANSFERASE"/>
    <property type="match status" value="1"/>
</dbReference>
<gene>
    <name evidence="6" type="primary">prmA</name>
    <name evidence="7" type="ordered locus">UWK_01138</name>
</gene>
<reference evidence="8" key="1">
    <citation type="journal article" date="2013" name="Stand. Genomic Sci.">
        <title>Complete genome sequence of Desulfocapsa sulfexigens, a marine deltaproteobacterium specialized in disproportionating inorganic sulfur compounds.</title>
        <authorList>
            <person name="Finster K.W."/>
            <person name="Kjeldsen K.U."/>
            <person name="Kube M."/>
            <person name="Reinhardt R."/>
            <person name="Mussmann M."/>
            <person name="Amann R."/>
            <person name="Schreiber L."/>
        </authorList>
    </citation>
    <scope>NUCLEOTIDE SEQUENCE [LARGE SCALE GENOMIC DNA]</scope>
    <source>
        <strain evidence="8">DSM 10523 / SB164P1</strain>
    </source>
</reference>
<dbReference type="PATRIC" id="fig|1167006.5.peg.1265"/>
<keyword evidence="4 6" id="KW-0808">Transferase</keyword>
<organism evidence="7 8">
    <name type="scientific">Desulfocapsa sulfexigens (strain DSM 10523 / SB164P1)</name>
    <dbReference type="NCBI Taxonomy" id="1167006"/>
    <lineage>
        <taxon>Bacteria</taxon>
        <taxon>Pseudomonadati</taxon>
        <taxon>Thermodesulfobacteriota</taxon>
        <taxon>Desulfobulbia</taxon>
        <taxon>Desulfobulbales</taxon>
        <taxon>Desulfocapsaceae</taxon>
        <taxon>Desulfocapsa</taxon>
    </lineage>
</organism>
<dbReference type="Gene3D" id="3.40.50.150">
    <property type="entry name" value="Vaccinia Virus protein VP39"/>
    <property type="match status" value="1"/>
</dbReference>
<dbReference type="PIRSF" id="PIRSF000401">
    <property type="entry name" value="RPL11_MTase"/>
    <property type="match status" value="1"/>
</dbReference>
<keyword evidence="8" id="KW-1185">Reference proteome</keyword>
<dbReference type="SUPFAM" id="SSF53335">
    <property type="entry name" value="S-adenosyl-L-methionine-dependent methyltransferases"/>
    <property type="match status" value="1"/>
</dbReference>
<dbReference type="KEGG" id="dsf:UWK_01138"/>
<evidence type="ECO:0000256" key="5">
    <source>
        <dbReference type="ARBA" id="ARBA00022691"/>
    </source>
</evidence>
<dbReference type="EMBL" id="CP003985">
    <property type="protein sequence ID" value="AGF77706.1"/>
    <property type="molecule type" value="Genomic_DNA"/>
</dbReference>
<dbReference type="OrthoDB" id="9785995at2"/>
<feature type="binding site" evidence="6">
    <location>
        <position position="237"/>
    </location>
    <ligand>
        <name>S-adenosyl-L-methionine</name>
        <dbReference type="ChEBI" id="CHEBI:59789"/>
    </ligand>
</feature>
<comment type="catalytic activity">
    <reaction evidence="6">
        <text>L-lysyl-[protein] + 3 S-adenosyl-L-methionine = N(6),N(6),N(6)-trimethyl-L-lysyl-[protein] + 3 S-adenosyl-L-homocysteine + 3 H(+)</text>
        <dbReference type="Rhea" id="RHEA:54192"/>
        <dbReference type="Rhea" id="RHEA-COMP:9752"/>
        <dbReference type="Rhea" id="RHEA-COMP:13826"/>
        <dbReference type="ChEBI" id="CHEBI:15378"/>
        <dbReference type="ChEBI" id="CHEBI:29969"/>
        <dbReference type="ChEBI" id="CHEBI:57856"/>
        <dbReference type="ChEBI" id="CHEBI:59789"/>
        <dbReference type="ChEBI" id="CHEBI:61961"/>
    </reaction>
</comment>
<comment type="function">
    <text evidence="6">Methylates ribosomal protein L11.</text>
</comment>
<dbReference type="EC" id="2.1.1.-" evidence="6"/>
<dbReference type="GO" id="GO:0005737">
    <property type="term" value="C:cytoplasm"/>
    <property type="evidence" value="ECO:0007669"/>
    <property type="project" value="UniProtKB-SubCell"/>
</dbReference>
<evidence type="ECO:0000256" key="4">
    <source>
        <dbReference type="ARBA" id="ARBA00022679"/>
    </source>
</evidence>
<comment type="subcellular location">
    <subcellularLocation>
        <location evidence="6">Cytoplasm</location>
    </subcellularLocation>
</comment>
<dbReference type="InterPro" id="IPR004498">
    <property type="entry name" value="Ribosomal_PrmA_MeTrfase"/>
</dbReference>
<protein>
    <recommendedName>
        <fullName evidence="6">Ribosomal protein L11 methyltransferase</fullName>
        <shortName evidence="6">L11 Mtase</shortName>
        <ecNumber evidence="6">2.1.1.-</ecNumber>
    </recommendedName>
</protein>
<dbReference type="GO" id="GO:0016279">
    <property type="term" value="F:protein-lysine N-methyltransferase activity"/>
    <property type="evidence" value="ECO:0007669"/>
    <property type="project" value="RHEA"/>
</dbReference>
<feature type="binding site" evidence="6">
    <location>
        <position position="195"/>
    </location>
    <ligand>
        <name>S-adenosyl-L-methionine</name>
        <dbReference type="ChEBI" id="CHEBI:59789"/>
    </ligand>
</feature>
<evidence type="ECO:0000256" key="2">
    <source>
        <dbReference type="ARBA" id="ARBA00022490"/>
    </source>
</evidence>
<name>M1PMM9_DESSD</name>
<keyword evidence="3 6" id="KW-0489">Methyltransferase</keyword>
<feature type="binding site" evidence="6">
    <location>
        <position position="173"/>
    </location>
    <ligand>
        <name>S-adenosyl-L-methionine</name>
        <dbReference type="ChEBI" id="CHEBI:59789"/>
    </ligand>
</feature>
<keyword evidence="7" id="KW-0687">Ribonucleoprotein</keyword>
<dbReference type="InterPro" id="IPR029063">
    <property type="entry name" value="SAM-dependent_MTases_sf"/>
</dbReference>
<evidence type="ECO:0000256" key="1">
    <source>
        <dbReference type="ARBA" id="ARBA00009741"/>
    </source>
</evidence>
<proteinExistence type="inferred from homology"/>
<evidence type="ECO:0000313" key="8">
    <source>
        <dbReference type="Proteomes" id="UP000011721"/>
    </source>
</evidence>
<keyword evidence="7" id="KW-0689">Ribosomal protein</keyword>
<accession>M1PMM9</accession>
<dbReference type="RefSeq" id="WP_015403400.1">
    <property type="nucleotide sequence ID" value="NC_020304.1"/>
</dbReference>
<dbReference type="AlphaFoldDB" id="M1PMM9"/>
<dbReference type="InterPro" id="IPR050078">
    <property type="entry name" value="Ribosomal_L11_MeTrfase_PrmA"/>
</dbReference>
<feature type="binding site" evidence="6">
    <location>
        <position position="150"/>
    </location>
    <ligand>
        <name>S-adenosyl-L-methionine</name>
        <dbReference type="ChEBI" id="CHEBI:59789"/>
    </ligand>
</feature>
<dbReference type="eggNOG" id="COG2264">
    <property type="taxonomic scope" value="Bacteria"/>
</dbReference>
<comment type="similarity">
    <text evidence="1 6">Belongs to the methyltransferase superfamily. PrmA family.</text>
</comment>
<dbReference type="PANTHER" id="PTHR43648:SF1">
    <property type="entry name" value="ELECTRON TRANSFER FLAVOPROTEIN BETA SUBUNIT LYSINE METHYLTRANSFERASE"/>
    <property type="match status" value="1"/>
</dbReference>
<evidence type="ECO:0000256" key="3">
    <source>
        <dbReference type="ARBA" id="ARBA00022603"/>
    </source>
</evidence>
<sequence>MKNNENSSFWISAHIITNPTLEEAIVDYLVGVMGASVEQSVDVKGPALHLNTYLKEKNPTSETQQLLRNQLECYLTELATIFQVEKPIISWKRIEDQDWSNNWKVHFKPFAITEGLIIAPTWEEYTAQEGERVIIMDPGMAFGTGHHATTSLTLDFIRQILAHDKDQRILDVGTGTGILGMGAALFGATHVLGIDNDPEAVRVALENVSLNNLDSVMDVSHEPLQQIKGSFNLIVANIIHDALITMTDSFSNLLVREGNLVLSGILHGEQEKNIIRVFTGCGFLFTEKKQRKEWVALHFTKTD</sequence>